<accession>A0A0E9T924</accession>
<name>A0A0E9T924_ANGAN</name>
<organism evidence="1">
    <name type="scientific">Anguilla anguilla</name>
    <name type="common">European freshwater eel</name>
    <name type="synonym">Muraena anguilla</name>
    <dbReference type="NCBI Taxonomy" id="7936"/>
    <lineage>
        <taxon>Eukaryota</taxon>
        <taxon>Metazoa</taxon>
        <taxon>Chordata</taxon>
        <taxon>Craniata</taxon>
        <taxon>Vertebrata</taxon>
        <taxon>Euteleostomi</taxon>
        <taxon>Actinopterygii</taxon>
        <taxon>Neopterygii</taxon>
        <taxon>Teleostei</taxon>
        <taxon>Anguilliformes</taxon>
        <taxon>Anguillidae</taxon>
        <taxon>Anguilla</taxon>
    </lineage>
</organism>
<dbReference type="AlphaFoldDB" id="A0A0E9T924"/>
<proteinExistence type="predicted"/>
<reference evidence="1" key="1">
    <citation type="submission" date="2014-11" db="EMBL/GenBank/DDBJ databases">
        <authorList>
            <person name="Amaro Gonzalez C."/>
        </authorList>
    </citation>
    <scope>NUCLEOTIDE SEQUENCE</scope>
</reference>
<protein>
    <submittedName>
        <fullName evidence="1">Uncharacterized protein</fullName>
    </submittedName>
</protein>
<reference evidence="1" key="2">
    <citation type="journal article" date="2015" name="Fish Shellfish Immunol.">
        <title>Early steps in the European eel (Anguilla anguilla)-Vibrio vulnificus interaction in the gills: Role of the RtxA13 toxin.</title>
        <authorList>
            <person name="Callol A."/>
            <person name="Pajuelo D."/>
            <person name="Ebbesson L."/>
            <person name="Teles M."/>
            <person name="MacKenzie S."/>
            <person name="Amaro C."/>
        </authorList>
    </citation>
    <scope>NUCLEOTIDE SEQUENCE</scope>
</reference>
<sequence>MNLGCILSAENIKIVVKRVIHSSMSNTIECVHCGLHFYQSGQSRFTMKQKVKEHSMLI</sequence>
<evidence type="ECO:0000313" key="1">
    <source>
        <dbReference type="EMBL" id="JAH49355.1"/>
    </source>
</evidence>
<dbReference type="EMBL" id="GBXM01059222">
    <property type="protein sequence ID" value="JAH49355.1"/>
    <property type="molecule type" value="Transcribed_RNA"/>
</dbReference>